<reference evidence="2 3" key="1">
    <citation type="journal article" date="2014" name="Mol. Biol. Evol.">
        <title>Massive expansion of Ubiquitination-related gene families within the Chlamydiae.</title>
        <authorList>
            <person name="Domman D."/>
            <person name="Collingro A."/>
            <person name="Lagkouvardos I."/>
            <person name="Gehre L."/>
            <person name="Weinmaier T."/>
            <person name="Rattei T."/>
            <person name="Subtil A."/>
            <person name="Horn M."/>
        </authorList>
    </citation>
    <scope>NUCLEOTIDE SEQUENCE [LARGE SCALE GENOMIC DNA]</scope>
    <source>
        <strain evidence="2 3">EI2</strain>
    </source>
</reference>
<feature type="transmembrane region" description="Helical" evidence="1">
    <location>
        <begin position="12"/>
        <end position="33"/>
    </location>
</feature>
<dbReference type="EMBL" id="JSAN01000133">
    <property type="protein sequence ID" value="KIC70846.1"/>
    <property type="molecule type" value="Genomic_DNA"/>
</dbReference>
<keyword evidence="1" id="KW-0472">Membrane</keyword>
<feature type="transmembrane region" description="Helical" evidence="1">
    <location>
        <begin position="53"/>
        <end position="75"/>
    </location>
</feature>
<dbReference type="PATRIC" id="fig|362787.3.peg.1914"/>
<gene>
    <name evidence="2" type="ORF">DB44_FL00060</name>
</gene>
<evidence type="ECO:0000256" key="1">
    <source>
        <dbReference type="SAM" id="Phobius"/>
    </source>
</evidence>
<evidence type="ECO:0000313" key="2">
    <source>
        <dbReference type="EMBL" id="KIC70846.1"/>
    </source>
</evidence>
<evidence type="ECO:0000313" key="3">
    <source>
        <dbReference type="Proteomes" id="UP000031465"/>
    </source>
</evidence>
<comment type="caution">
    <text evidence="2">The sequence shown here is derived from an EMBL/GenBank/DDBJ whole genome shotgun (WGS) entry which is preliminary data.</text>
</comment>
<dbReference type="Proteomes" id="UP000031465">
    <property type="component" value="Unassembled WGS sequence"/>
</dbReference>
<feature type="transmembrane region" description="Helical" evidence="1">
    <location>
        <begin position="87"/>
        <end position="104"/>
    </location>
</feature>
<name>A0A0C1JJR4_9BACT</name>
<keyword evidence="1" id="KW-0812">Transmembrane</keyword>
<proteinExistence type="predicted"/>
<dbReference type="AlphaFoldDB" id="A0A0C1JJR4"/>
<feature type="transmembrane region" description="Helical" evidence="1">
    <location>
        <begin position="116"/>
        <end position="137"/>
    </location>
</feature>
<organism evidence="2 3">
    <name type="scientific">Candidatus Protochlamydia amoebophila</name>
    <dbReference type="NCBI Taxonomy" id="362787"/>
    <lineage>
        <taxon>Bacteria</taxon>
        <taxon>Pseudomonadati</taxon>
        <taxon>Chlamydiota</taxon>
        <taxon>Chlamydiia</taxon>
        <taxon>Parachlamydiales</taxon>
        <taxon>Parachlamydiaceae</taxon>
        <taxon>Candidatus Protochlamydia</taxon>
    </lineage>
</organism>
<accession>A0A0C1JJR4</accession>
<evidence type="ECO:0008006" key="4">
    <source>
        <dbReference type="Google" id="ProtNLM"/>
    </source>
</evidence>
<dbReference type="Pfam" id="PF08570">
    <property type="entry name" value="DUF1761"/>
    <property type="match status" value="1"/>
</dbReference>
<sequence length="138" mass="15862">MFLENISINYTTIFFAAMAYFILGTIWYSPAMFGHRSKRYEGVINPPIKQTSLALAYIGELLISFFIAYTLAVFIQITQAKDFLEKIVVVIWIWFGFVATTHFSPVLWDRKTLKSFFVHAGFMLFGFLLIGSLISIVH</sequence>
<protein>
    <recommendedName>
        <fullName evidence="4">DUF1761 domain-containing protein</fullName>
    </recommendedName>
</protein>
<dbReference type="RefSeq" id="WP_039360480.1">
    <property type="nucleotide sequence ID" value="NZ_JAEMUB010000040.1"/>
</dbReference>
<dbReference type="InterPro" id="IPR013879">
    <property type="entry name" value="DUF1761"/>
</dbReference>
<keyword evidence="1" id="KW-1133">Transmembrane helix</keyword>